<feature type="chain" id="PRO_5040496288" evidence="1">
    <location>
        <begin position="28"/>
        <end position="153"/>
    </location>
</feature>
<gene>
    <name evidence="2" type="ORF">AGERDE_LOCUS10226</name>
</gene>
<keyword evidence="3" id="KW-1185">Reference proteome</keyword>
<dbReference type="EMBL" id="CAJVPL010003030">
    <property type="protein sequence ID" value="CAG8624668.1"/>
    <property type="molecule type" value="Genomic_DNA"/>
</dbReference>
<dbReference type="AlphaFoldDB" id="A0A9N9GTN7"/>
<accession>A0A9N9GTN7</accession>
<evidence type="ECO:0000313" key="3">
    <source>
        <dbReference type="Proteomes" id="UP000789831"/>
    </source>
</evidence>
<name>A0A9N9GTN7_9GLOM</name>
<evidence type="ECO:0000256" key="1">
    <source>
        <dbReference type="SAM" id="SignalP"/>
    </source>
</evidence>
<reference evidence="2" key="1">
    <citation type="submission" date="2021-06" db="EMBL/GenBank/DDBJ databases">
        <authorList>
            <person name="Kallberg Y."/>
            <person name="Tangrot J."/>
            <person name="Rosling A."/>
        </authorList>
    </citation>
    <scope>NUCLEOTIDE SEQUENCE</scope>
    <source>
        <strain evidence="2">MT106</strain>
    </source>
</reference>
<dbReference type="Proteomes" id="UP000789831">
    <property type="component" value="Unassembled WGS sequence"/>
</dbReference>
<feature type="signal peptide" evidence="1">
    <location>
        <begin position="1"/>
        <end position="27"/>
    </location>
</feature>
<protein>
    <submittedName>
        <fullName evidence="2">9680_t:CDS:1</fullName>
    </submittedName>
</protein>
<keyword evidence="1" id="KW-0732">Signal</keyword>
<proteinExistence type="predicted"/>
<sequence>MASKIPSLLFFSFYLLTILAVTNYAIANQIVSENNAIFEHQPKNPMQQKDEISSILYSFLDEYPNMSNNDGATSIEPSTSAFPVRRRFYGIPRYTTRRYFTYRGFIPFRNYVHRRYLLYGRAGIYPIWISPYNYCRFNPFYLTNFCHFYFGNF</sequence>
<evidence type="ECO:0000313" key="2">
    <source>
        <dbReference type="EMBL" id="CAG8624668.1"/>
    </source>
</evidence>
<dbReference type="OrthoDB" id="10391202at2759"/>
<comment type="caution">
    <text evidence="2">The sequence shown here is derived from an EMBL/GenBank/DDBJ whole genome shotgun (WGS) entry which is preliminary data.</text>
</comment>
<organism evidence="2 3">
    <name type="scientific">Ambispora gerdemannii</name>
    <dbReference type="NCBI Taxonomy" id="144530"/>
    <lineage>
        <taxon>Eukaryota</taxon>
        <taxon>Fungi</taxon>
        <taxon>Fungi incertae sedis</taxon>
        <taxon>Mucoromycota</taxon>
        <taxon>Glomeromycotina</taxon>
        <taxon>Glomeromycetes</taxon>
        <taxon>Archaeosporales</taxon>
        <taxon>Ambisporaceae</taxon>
        <taxon>Ambispora</taxon>
    </lineage>
</organism>